<accession>A0ABY5Y6B7</accession>
<proteinExistence type="predicted"/>
<dbReference type="RefSeq" id="WP_260572439.1">
    <property type="nucleotide sequence ID" value="NZ_CP104205.1"/>
</dbReference>
<name>A0ABY5Y6B7_9FLAO</name>
<dbReference type="EMBL" id="CP104205">
    <property type="protein sequence ID" value="UWX54581.1"/>
    <property type="molecule type" value="Genomic_DNA"/>
</dbReference>
<sequence>MVDTNVEEPIYDETQLSLLSIKDTSLQNSVYYFVHSGGADSKKRFDEVTNQLAKDLMVKGARVYVLENADMDGYSSDSLSLAAKREVYGNYSSVINKKYLRHNGSYQRVILLEDNATKGQNTTLSVRHNAKSREGQQFASVLHEVLRKNAKIPGKVQKETNAFKDEASVYLANNLVPPVIILNFSDASDPKSPGFNLKAEKKPLAGLLNDGILQDYSHLNLEN</sequence>
<keyword evidence="2" id="KW-1185">Reference proteome</keyword>
<dbReference type="Proteomes" id="UP001059209">
    <property type="component" value="Chromosome"/>
</dbReference>
<evidence type="ECO:0000313" key="2">
    <source>
        <dbReference type="Proteomes" id="UP001059209"/>
    </source>
</evidence>
<gene>
    <name evidence="1" type="ORF">NYZ99_17130</name>
</gene>
<evidence type="ECO:0000313" key="1">
    <source>
        <dbReference type="EMBL" id="UWX54581.1"/>
    </source>
</evidence>
<organism evidence="1 2">
    <name type="scientific">Maribacter litopenaei</name>
    <dbReference type="NCBI Taxonomy" id="2976127"/>
    <lineage>
        <taxon>Bacteria</taxon>
        <taxon>Pseudomonadati</taxon>
        <taxon>Bacteroidota</taxon>
        <taxon>Flavobacteriia</taxon>
        <taxon>Flavobacteriales</taxon>
        <taxon>Flavobacteriaceae</taxon>
        <taxon>Maribacter</taxon>
    </lineage>
</organism>
<protein>
    <submittedName>
        <fullName evidence="1">Uncharacterized protein</fullName>
    </submittedName>
</protein>
<reference evidence="1" key="1">
    <citation type="submission" date="2022-09" db="EMBL/GenBank/DDBJ databases">
        <title>Maribacter litopenaei sp. nov., isolated from the intestinal tract of the Pacific White Shrimp, Litopenaeus vannamei.</title>
        <authorList>
            <person name="Kim S.Y."/>
            <person name="Hwang C.Y."/>
        </authorList>
    </citation>
    <scope>NUCLEOTIDE SEQUENCE</scope>
    <source>
        <strain evidence="1">HL-LV01</strain>
    </source>
</reference>